<keyword evidence="3" id="KW-1185">Reference proteome</keyword>
<dbReference type="EMBL" id="JAJEQN010000050">
    <property type="protein sequence ID" value="MCC2222804.1"/>
    <property type="molecule type" value="Genomic_DNA"/>
</dbReference>
<name>A0AAE3JDG4_9FIRM</name>
<organism evidence="2 3">
    <name type="scientific">Anthropogastromicrobium aceti</name>
    <dbReference type="NCBI Taxonomy" id="2981768"/>
    <lineage>
        <taxon>Bacteria</taxon>
        <taxon>Bacillati</taxon>
        <taxon>Bacillota</taxon>
        <taxon>Clostridia</taxon>
        <taxon>Lachnospirales</taxon>
        <taxon>Lachnospiraceae</taxon>
        <taxon>Anthropogastromicrobium</taxon>
    </lineage>
</organism>
<evidence type="ECO:0000313" key="2">
    <source>
        <dbReference type="EMBL" id="MCC2222804.1"/>
    </source>
</evidence>
<protein>
    <submittedName>
        <fullName evidence="2">Uncharacterized protein</fullName>
    </submittedName>
</protein>
<dbReference type="Proteomes" id="UP001198200">
    <property type="component" value="Unassembled WGS sequence"/>
</dbReference>
<comment type="caution">
    <text evidence="2">The sequence shown here is derived from an EMBL/GenBank/DDBJ whole genome shotgun (WGS) entry which is preliminary data.</text>
</comment>
<evidence type="ECO:0000313" key="3">
    <source>
        <dbReference type="Proteomes" id="UP001198200"/>
    </source>
</evidence>
<feature type="transmembrane region" description="Helical" evidence="1">
    <location>
        <begin position="6"/>
        <end position="23"/>
    </location>
</feature>
<reference evidence="2 3" key="1">
    <citation type="submission" date="2021-10" db="EMBL/GenBank/DDBJ databases">
        <title>Anaerobic single-cell dispensing facilitates the cultivation of human gut bacteria.</title>
        <authorList>
            <person name="Afrizal A."/>
        </authorList>
    </citation>
    <scope>NUCLEOTIDE SEQUENCE [LARGE SCALE GENOMIC DNA]</scope>
    <source>
        <strain evidence="2 3">CLA-AA-H224</strain>
    </source>
</reference>
<sequence>MKNIMFGNSLMLLAIFLFMWCGFMKSMYVLMWIAIALILIGFIIAVVGYISKDKK</sequence>
<gene>
    <name evidence="2" type="ORF">LKD48_14445</name>
</gene>
<accession>A0AAE3JDG4</accession>
<dbReference type="AlphaFoldDB" id="A0AAE3JDG4"/>
<proteinExistence type="predicted"/>
<keyword evidence="1" id="KW-0812">Transmembrane</keyword>
<dbReference type="RefSeq" id="WP_308732395.1">
    <property type="nucleotide sequence ID" value="NZ_JAJEQN010000050.1"/>
</dbReference>
<keyword evidence="1" id="KW-0472">Membrane</keyword>
<evidence type="ECO:0000256" key="1">
    <source>
        <dbReference type="SAM" id="Phobius"/>
    </source>
</evidence>
<keyword evidence="1" id="KW-1133">Transmembrane helix</keyword>
<feature type="transmembrane region" description="Helical" evidence="1">
    <location>
        <begin position="30"/>
        <end position="50"/>
    </location>
</feature>